<dbReference type="PANTHER" id="PTHR30093:SF44">
    <property type="entry name" value="TYPE II SECRETION SYSTEM CORE PROTEIN G"/>
    <property type="match status" value="1"/>
</dbReference>
<name>A0A0G0LCG2_9BACT</name>
<dbReference type="GO" id="GO:0015628">
    <property type="term" value="P:protein secretion by the type II secretion system"/>
    <property type="evidence" value="ECO:0007669"/>
    <property type="project" value="InterPro"/>
</dbReference>
<evidence type="ECO:0008006" key="9">
    <source>
        <dbReference type="Google" id="ProtNLM"/>
    </source>
</evidence>
<gene>
    <name evidence="7" type="ORF">US68_C0006G0011</name>
</gene>
<evidence type="ECO:0000256" key="5">
    <source>
        <dbReference type="ARBA" id="ARBA00023136"/>
    </source>
</evidence>
<evidence type="ECO:0000256" key="4">
    <source>
        <dbReference type="ARBA" id="ARBA00022989"/>
    </source>
</evidence>
<comment type="subcellular location">
    <subcellularLocation>
        <location evidence="1">Membrane</location>
        <topology evidence="1">Single-pass membrane protein</topology>
    </subcellularLocation>
</comment>
<keyword evidence="4 6" id="KW-1133">Transmembrane helix</keyword>
<dbReference type="InterPro" id="IPR045584">
    <property type="entry name" value="Pilin-like"/>
</dbReference>
<dbReference type="Proteomes" id="UP000034231">
    <property type="component" value="Unassembled WGS sequence"/>
</dbReference>
<dbReference type="PRINTS" id="PR00813">
    <property type="entry name" value="BCTERIALGSPG"/>
</dbReference>
<evidence type="ECO:0000256" key="3">
    <source>
        <dbReference type="ARBA" id="ARBA00022692"/>
    </source>
</evidence>
<dbReference type="EMBL" id="LBTX01000006">
    <property type="protein sequence ID" value="KKQ50331.1"/>
    <property type="molecule type" value="Genomic_DNA"/>
</dbReference>
<sequence>MLNLYKMKKAFTLVELLVVIAIMGILTMITVSQFQTAKRKANDVARKGDLNAVAKALQMYYTDYSVMPEMDNVAGGQIAVGGVTKAWGAEFNDASGYVYMKTLPRENNDALPAYCYKTDANKKFYALFAMLENGVDSQCDRNNDGMADVTYRCGGNLYCFAYVSPNTSLNTDGSFK</sequence>
<reference evidence="7 8" key="1">
    <citation type="journal article" date="2015" name="Nature">
        <title>rRNA introns, odd ribosomes, and small enigmatic genomes across a large radiation of phyla.</title>
        <authorList>
            <person name="Brown C.T."/>
            <person name="Hug L.A."/>
            <person name="Thomas B.C."/>
            <person name="Sharon I."/>
            <person name="Castelle C.J."/>
            <person name="Singh A."/>
            <person name="Wilkins M.J."/>
            <person name="Williams K.H."/>
            <person name="Banfield J.F."/>
        </authorList>
    </citation>
    <scope>NUCLEOTIDE SEQUENCE [LARGE SCALE GENOMIC DNA]</scope>
</reference>
<evidence type="ECO:0000313" key="8">
    <source>
        <dbReference type="Proteomes" id="UP000034231"/>
    </source>
</evidence>
<proteinExistence type="predicted"/>
<comment type="caution">
    <text evidence="7">The sequence shown here is derived from an EMBL/GenBank/DDBJ whole genome shotgun (WGS) entry which is preliminary data.</text>
</comment>
<dbReference type="PANTHER" id="PTHR30093">
    <property type="entry name" value="GENERAL SECRETION PATHWAY PROTEIN G"/>
    <property type="match status" value="1"/>
</dbReference>
<dbReference type="GO" id="GO:0015627">
    <property type="term" value="C:type II protein secretion system complex"/>
    <property type="evidence" value="ECO:0007669"/>
    <property type="project" value="InterPro"/>
</dbReference>
<dbReference type="Gene3D" id="3.30.700.10">
    <property type="entry name" value="Glycoprotein, Type 4 Pilin"/>
    <property type="match status" value="1"/>
</dbReference>
<feature type="transmembrane region" description="Helical" evidence="6">
    <location>
        <begin position="12"/>
        <end position="31"/>
    </location>
</feature>
<evidence type="ECO:0000313" key="7">
    <source>
        <dbReference type="EMBL" id="KKQ50331.1"/>
    </source>
</evidence>
<keyword evidence="5 6" id="KW-0472">Membrane</keyword>
<dbReference type="Pfam" id="PF07963">
    <property type="entry name" value="N_methyl"/>
    <property type="match status" value="1"/>
</dbReference>
<accession>A0A0G0LCG2</accession>
<dbReference type="InterPro" id="IPR000983">
    <property type="entry name" value="Bac_GSPG_pilin"/>
</dbReference>
<evidence type="ECO:0000256" key="1">
    <source>
        <dbReference type="ARBA" id="ARBA00004167"/>
    </source>
</evidence>
<evidence type="ECO:0000256" key="2">
    <source>
        <dbReference type="ARBA" id="ARBA00022481"/>
    </source>
</evidence>
<dbReference type="InterPro" id="IPR012902">
    <property type="entry name" value="N_methyl_site"/>
</dbReference>
<dbReference type="SUPFAM" id="SSF54523">
    <property type="entry name" value="Pili subunits"/>
    <property type="match status" value="1"/>
</dbReference>
<dbReference type="PATRIC" id="fig|1618488.3.peg.284"/>
<protein>
    <recommendedName>
        <fullName evidence="9">General secretion pathway protein G</fullName>
    </recommendedName>
</protein>
<evidence type="ECO:0000256" key="6">
    <source>
        <dbReference type="SAM" id="Phobius"/>
    </source>
</evidence>
<dbReference type="AlphaFoldDB" id="A0A0G0LCG2"/>
<dbReference type="GO" id="GO:0016020">
    <property type="term" value="C:membrane"/>
    <property type="evidence" value="ECO:0007669"/>
    <property type="project" value="UniProtKB-SubCell"/>
</dbReference>
<keyword evidence="2" id="KW-0488">Methylation</keyword>
<organism evidence="7 8">
    <name type="scientific">Candidatus Shapirobacteria bacterium GW2011_GWE1_38_10</name>
    <dbReference type="NCBI Taxonomy" id="1618488"/>
    <lineage>
        <taxon>Bacteria</taxon>
        <taxon>Candidatus Shapironibacteriota</taxon>
    </lineage>
</organism>
<keyword evidence="3 6" id="KW-0812">Transmembrane</keyword>
<dbReference type="NCBIfam" id="TIGR02532">
    <property type="entry name" value="IV_pilin_GFxxxE"/>
    <property type="match status" value="1"/>
</dbReference>